<dbReference type="SMART" id="SM00367">
    <property type="entry name" value="LRR_CC"/>
    <property type="match status" value="4"/>
</dbReference>
<dbReference type="Gene3D" id="1.20.1280.50">
    <property type="match status" value="1"/>
</dbReference>
<evidence type="ECO:0000259" key="2">
    <source>
        <dbReference type="PROSITE" id="PS50181"/>
    </source>
</evidence>
<dbReference type="Proteomes" id="UP001291623">
    <property type="component" value="Unassembled WGS sequence"/>
</dbReference>
<protein>
    <recommendedName>
        <fullName evidence="2">F-box domain-containing protein</fullName>
    </recommendedName>
</protein>
<dbReference type="InterPro" id="IPR006553">
    <property type="entry name" value="Leu-rich_rpt_Cys-con_subtyp"/>
</dbReference>
<feature type="domain" description="F-box" evidence="2">
    <location>
        <begin position="36"/>
        <end position="83"/>
    </location>
</feature>
<evidence type="ECO:0000313" key="4">
    <source>
        <dbReference type="Proteomes" id="UP001291623"/>
    </source>
</evidence>
<dbReference type="CDD" id="cd22164">
    <property type="entry name" value="F-box_AtSKIP19-like"/>
    <property type="match status" value="1"/>
</dbReference>
<dbReference type="InterPro" id="IPR001810">
    <property type="entry name" value="F-box_dom"/>
</dbReference>
<comment type="caution">
    <text evidence="3">The sequence shown here is derived from an EMBL/GenBank/DDBJ whole genome shotgun (WGS) entry which is preliminary data.</text>
</comment>
<gene>
    <name evidence="3" type="ORF">RND71_020300</name>
</gene>
<keyword evidence="4" id="KW-1185">Reference proteome</keyword>
<name>A0AAE1S0P0_9SOLA</name>
<evidence type="ECO:0000313" key="3">
    <source>
        <dbReference type="EMBL" id="KAK4361348.1"/>
    </source>
</evidence>
<accession>A0AAE1S0P0</accession>
<dbReference type="SUPFAM" id="SSF52047">
    <property type="entry name" value="RNI-like"/>
    <property type="match status" value="1"/>
</dbReference>
<dbReference type="InterPro" id="IPR055411">
    <property type="entry name" value="LRR_FXL15/At3g58940/PEG3-like"/>
</dbReference>
<reference evidence="3" key="1">
    <citation type="submission" date="2023-12" db="EMBL/GenBank/DDBJ databases">
        <title>Genome assembly of Anisodus tanguticus.</title>
        <authorList>
            <person name="Wang Y.-J."/>
        </authorList>
    </citation>
    <scope>NUCLEOTIDE SEQUENCE</scope>
    <source>
        <strain evidence="3">KB-2021</strain>
        <tissue evidence="3">Leaf</tissue>
    </source>
</reference>
<dbReference type="Gene3D" id="3.80.10.10">
    <property type="entry name" value="Ribonuclease Inhibitor"/>
    <property type="match status" value="1"/>
</dbReference>
<dbReference type="Pfam" id="PF24758">
    <property type="entry name" value="LRR_At5g56370"/>
    <property type="match status" value="1"/>
</dbReference>
<dbReference type="Pfam" id="PF13516">
    <property type="entry name" value="LRR_6"/>
    <property type="match status" value="1"/>
</dbReference>
<proteinExistence type="predicted"/>
<dbReference type="InterPro" id="IPR032675">
    <property type="entry name" value="LRR_dom_sf"/>
</dbReference>
<dbReference type="EMBL" id="JAVYJV010000010">
    <property type="protein sequence ID" value="KAK4361348.1"/>
    <property type="molecule type" value="Genomic_DNA"/>
</dbReference>
<dbReference type="PANTHER" id="PTHR38926">
    <property type="entry name" value="F-BOX DOMAIN CONTAINING PROTEIN, EXPRESSED"/>
    <property type="match status" value="1"/>
</dbReference>
<dbReference type="PANTHER" id="PTHR38926:SF50">
    <property type="entry name" value="F-BOX PROTEIN SKIP19-LIKE"/>
    <property type="match status" value="1"/>
</dbReference>
<feature type="region of interest" description="Disordered" evidence="1">
    <location>
        <begin position="12"/>
        <end position="36"/>
    </location>
</feature>
<dbReference type="InterPro" id="IPR001611">
    <property type="entry name" value="Leu-rich_rpt"/>
</dbReference>
<dbReference type="AlphaFoldDB" id="A0AAE1S0P0"/>
<sequence length="352" mass="39802">MPKPKRFVWRIKKNNQKASSSSSSAPPPPPPPPPPSPLWVELPREITSDILCRLGAVEILLNAQRVCSTWWKACHDPTMWRVIDMSSARDVARDDDDLTKMCHIAIDRSQGQLLEIKVKNFGDDDLLKYISQRSSQLRHIRLVSCDDISDGGLSAVAKNFPLLEELHIYLSVISAVGIEAVGRSCPQLKSFTLNDCGFRGFRGFRRNGIRNLQINVNDQALAIAANMPELQHLALFGNNMTNEGLCAILDGCPRLESLDLRHCYSIDLKGDLGKRCRQQIIDLKYPRDSTHGYEFFNHICDYGSSDDDYTSGLSEAGYDYDDFDCEGYYYGDYDDFSNPFNSDYLGEDGFFW</sequence>
<feature type="compositionally biased region" description="Pro residues" evidence="1">
    <location>
        <begin position="25"/>
        <end position="36"/>
    </location>
</feature>
<evidence type="ECO:0000256" key="1">
    <source>
        <dbReference type="SAM" id="MobiDB-lite"/>
    </source>
</evidence>
<dbReference type="Pfam" id="PF12937">
    <property type="entry name" value="F-box-like"/>
    <property type="match status" value="1"/>
</dbReference>
<organism evidence="3 4">
    <name type="scientific">Anisodus tanguticus</name>
    <dbReference type="NCBI Taxonomy" id="243964"/>
    <lineage>
        <taxon>Eukaryota</taxon>
        <taxon>Viridiplantae</taxon>
        <taxon>Streptophyta</taxon>
        <taxon>Embryophyta</taxon>
        <taxon>Tracheophyta</taxon>
        <taxon>Spermatophyta</taxon>
        <taxon>Magnoliopsida</taxon>
        <taxon>eudicotyledons</taxon>
        <taxon>Gunneridae</taxon>
        <taxon>Pentapetalae</taxon>
        <taxon>asterids</taxon>
        <taxon>lamiids</taxon>
        <taxon>Solanales</taxon>
        <taxon>Solanaceae</taxon>
        <taxon>Solanoideae</taxon>
        <taxon>Hyoscyameae</taxon>
        <taxon>Anisodus</taxon>
    </lineage>
</organism>
<dbReference type="PROSITE" id="PS50181">
    <property type="entry name" value="FBOX"/>
    <property type="match status" value="1"/>
</dbReference>